<dbReference type="OrthoDB" id="5574276at2"/>
<dbReference type="EMBL" id="QJJS01000014">
    <property type="protein sequence ID" value="PXW94422.1"/>
    <property type="molecule type" value="Genomic_DNA"/>
</dbReference>
<evidence type="ECO:0000313" key="4">
    <source>
        <dbReference type="Proteomes" id="UP000247811"/>
    </source>
</evidence>
<keyword evidence="4" id="KW-1185">Reference proteome</keyword>
<comment type="caution">
    <text evidence="3">The sequence shown here is derived from an EMBL/GenBank/DDBJ whole genome shotgun (WGS) entry which is preliminary data.</text>
</comment>
<dbReference type="Gene3D" id="1.20.1270.390">
    <property type="match status" value="1"/>
</dbReference>
<proteinExistence type="predicted"/>
<organism evidence="3 4">
    <name type="scientific">Sphaerotilus hippei</name>
    <dbReference type="NCBI Taxonomy" id="744406"/>
    <lineage>
        <taxon>Bacteria</taxon>
        <taxon>Pseudomonadati</taxon>
        <taxon>Pseudomonadota</taxon>
        <taxon>Betaproteobacteria</taxon>
        <taxon>Burkholderiales</taxon>
        <taxon>Sphaerotilaceae</taxon>
        <taxon>Sphaerotilus</taxon>
    </lineage>
</organism>
<sequence>MTCSRLPRNPDRPTAIARLPVLLASLGLLLLGACASTPPPTAQMAVSTAALAHAAGAGGNEWAPVEMRSARDKLDRARAEMSAEHHDRARSLAQKAQVDAQLAEAKAEAAKARKAAVEVQEAARVLSEEMARQPR</sequence>
<keyword evidence="1" id="KW-0175">Coiled coil</keyword>
<feature type="domain" description="DUF4398" evidence="2">
    <location>
        <begin position="42"/>
        <end position="118"/>
    </location>
</feature>
<dbReference type="AlphaFoldDB" id="A0A318GXW5"/>
<gene>
    <name evidence="3" type="ORF">C7444_114121</name>
</gene>
<reference evidence="3 4" key="1">
    <citation type="submission" date="2018-05" db="EMBL/GenBank/DDBJ databases">
        <title>Genomic Encyclopedia of Type Strains, Phase IV (KMG-IV): sequencing the most valuable type-strain genomes for metagenomic binning, comparative biology and taxonomic classification.</title>
        <authorList>
            <person name="Goeker M."/>
        </authorList>
    </citation>
    <scope>NUCLEOTIDE SEQUENCE [LARGE SCALE GENOMIC DNA]</scope>
    <source>
        <strain evidence="3 4">DSM 566</strain>
    </source>
</reference>
<evidence type="ECO:0000256" key="1">
    <source>
        <dbReference type="SAM" id="Coils"/>
    </source>
</evidence>
<dbReference type="Proteomes" id="UP000247811">
    <property type="component" value="Unassembled WGS sequence"/>
</dbReference>
<evidence type="ECO:0000259" key="2">
    <source>
        <dbReference type="Pfam" id="PF14346"/>
    </source>
</evidence>
<dbReference type="PROSITE" id="PS51257">
    <property type="entry name" value="PROKAR_LIPOPROTEIN"/>
    <property type="match status" value="1"/>
</dbReference>
<protein>
    <submittedName>
        <fullName evidence="3">Uncharacterized protein DUF4398</fullName>
    </submittedName>
</protein>
<name>A0A318GXW5_9BURK</name>
<accession>A0A318GXW5</accession>
<dbReference type="Pfam" id="PF14346">
    <property type="entry name" value="DUF4398"/>
    <property type="match status" value="1"/>
</dbReference>
<evidence type="ECO:0000313" key="3">
    <source>
        <dbReference type="EMBL" id="PXW94422.1"/>
    </source>
</evidence>
<dbReference type="InterPro" id="IPR025511">
    <property type="entry name" value="DUF4398"/>
</dbReference>
<feature type="coiled-coil region" evidence="1">
    <location>
        <begin position="88"/>
        <end position="129"/>
    </location>
</feature>